<feature type="transmembrane region" description="Helical" evidence="2">
    <location>
        <begin position="226"/>
        <end position="247"/>
    </location>
</feature>
<organism evidence="4 5">
    <name type="scientific">Legionella donaldsonii</name>
    <dbReference type="NCBI Taxonomy" id="45060"/>
    <lineage>
        <taxon>Bacteria</taxon>
        <taxon>Pseudomonadati</taxon>
        <taxon>Pseudomonadota</taxon>
        <taxon>Gammaproteobacteria</taxon>
        <taxon>Legionellales</taxon>
        <taxon>Legionellaceae</taxon>
        <taxon>Legionella</taxon>
    </lineage>
</organism>
<gene>
    <name evidence="3" type="ORF">NCTC13292_03217</name>
    <name evidence="4" type="ORF">NCTC13292_03290</name>
</gene>
<accession>A0A378KJ39</accession>
<evidence type="ECO:0000256" key="1">
    <source>
        <dbReference type="SAM" id="MobiDB-lite"/>
    </source>
</evidence>
<dbReference type="EMBL" id="UGOA01000003">
    <property type="protein sequence ID" value="STX84938.1"/>
    <property type="molecule type" value="Genomic_DNA"/>
</dbReference>
<evidence type="ECO:0000256" key="2">
    <source>
        <dbReference type="SAM" id="Phobius"/>
    </source>
</evidence>
<keyword evidence="2" id="KW-0812">Transmembrane</keyword>
<evidence type="ECO:0000313" key="5">
    <source>
        <dbReference type="Proteomes" id="UP000254677"/>
    </source>
</evidence>
<protein>
    <submittedName>
        <fullName evidence="4">Uncharacterized protein</fullName>
    </submittedName>
</protein>
<keyword evidence="5" id="KW-1185">Reference proteome</keyword>
<feature type="transmembrane region" description="Helical" evidence="2">
    <location>
        <begin position="199"/>
        <end position="220"/>
    </location>
</feature>
<reference evidence="4 5" key="1">
    <citation type="submission" date="2018-06" db="EMBL/GenBank/DDBJ databases">
        <authorList>
            <consortium name="Pathogen Informatics"/>
            <person name="Doyle S."/>
        </authorList>
    </citation>
    <scope>NUCLEOTIDE SEQUENCE [LARGE SCALE GENOMIC DNA]</scope>
    <source>
        <strain evidence="4 5">NCTC13292</strain>
    </source>
</reference>
<feature type="region of interest" description="Disordered" evidence="1">
    <location>
        <begin position="426"/>
        <end position="453"/>
    </location>
</feature>
<evidence type="ECO:0000313" key="4">
    <source>
        <dbReference type="EMBL" id="STX84938.1"/>
    </source>
</evidence>
<feature type="transmembrane region" description="Helical" evidence="2">
    <location>
        <begin position="309"/>
        <end position="326"/>
    </location>
</feature>
<dbReference type="EMBL" id="UGOA01000003">
    <property type="protein sequence ID" value="STX84865.1"/>
    <property type="molecule type" value="Genomic_DNA"/>
</dbReference>
<sequence length="467" mass="50565">MPRMTKTHTTSIKEIVLHYLHGEETALVRARLTVQAKALNCDGRTLIKSIGLPPDDAFITAILGSLAIPLERQRELLGEADNLYELLLLLYQDNHHHLKALFKLIDATSKPKSSLSVLLPVVGLTGSGALAFFNRDLIRQAALWLKETVSPFLNRVASQILPRHLALAGLVYQVAGLGAQTYSTLSSSKKGTAAKAGSLIFHGLSAGFAIAAYTLCYLAAGLMTTTVASLFVASAGIDVLKGLVTLVQSLYTDKAASSLLSTDAPWEALASAHRAESHRRNAWQTVGIKLLAATTSTAIVTLWCFSPPGLLLSGGCMAAIALTGFAKTRAVSWNQARLAENLQHRLREIKVLPESSLCPSTHPLATHLKEKEKQQAMQDKALLRRKEALDLQQGAMTEVLKALKQGMSSPAKALLSLTDSNLPLQAANEDELDEEVQPTRLPRIDKEPPLNQQVASNDLEEVLRFTQ</sequence>
<evidence type="ECO:0000313" key="3">
    <source>
        <dbReference type="EMBL" id="STX84865.1"/>
    </source>
</evidence>
<name>A0A378KJ39_9GAMM</name>
<keyword evidence="2" id="KW-0472">Membrane</keyword>
<dbReference type="AlphaFoldDB" id="A0A378KJ39"/>
<proteinExistence type="predicted"/>
<dbReference type="RefSeq" id="WP_115222883.1">
    <property type="nucleotide sequence ID" value="NZ_UGOA01000003.1"/>
</dbReference>
<keyword evidence="2" id="KW-1133">Transmembrane helix</keyword>
<dbReference type="Proteomes" id="UP000254677">
    <property type="component" value="Unassembled WGS sequence"/>
</dbReference>
<dbReference type="OrthoDB" id="9950300at2"/>